<feature type="active site" description="Nucleophile" evidence="8 9">
    <location>
        <position position="151"/>
    </location>
</feature>
<proteinExistence type="inferred from homology"/>
<feature type="active site" evidence="8 9">
    <location>
        <position position="318"/>
    </location>
</feature>
<evidence type="ECO:0000313" key="12">
    <source>
        <dbReference type="Proteomes" id="UP000552954"/>
    </source>
</evidence>
<evidence type="ECO:0000313" key="11">
    <source>
        <dbReference type="EMBL" id="NNU44797.1"/>
    </source>
</evidence>
<comment type="subunit">
    <text evidence="1 8">Homodimer.</text>
</comment>
<feature type="binding site" evidence="8">
    <location>
        <position position="221"/>
    </location>
    <ligand>
        <name>substrate</name>
    </ligand>
</feature>
<keyword evidence="3 8" id="KW-0028">Amino-acid biosynthesis</keyword>
<keyword evidence="12" id="KW-1185">Reference proteome</keyword>
<reference evidence="11 12" key="2">
    <citation type="submission" date="2020-06" db="EMBL/GenBank/DDBJ databases">
        <title>Ramlibacter rhizophilus sp. nov., isolated from rhizosphere soil of national flower Mugunghwa from South Korea.</title>
        <authorList>
            <person name="Zheng-Fei Y."/>
            <person name="Huan T."/>
        </authorList>
    </citation>
    <scope>NUCLEOTIDE SEQUENCE [LARGE SCALE GENOMIC DNA]</scope>
    <source>
        <strain evidence="11 12">B156</strain>
    </source>
</reference>
<comment type="subcellular location">
    <subcellularLocation>
        <location evidence="8">Cytoplasm</location>
    </subcellularLocation>
</comment>
<evidence type="ECO:0000256" key="1">
    <source>
        <dbReference type="ARBA" id="ARBA00011738"/>
    </source>
</evidence>
<gene>
    <name evidence="8" type="primary">metXS</name>
    <name evidence="11" type="ORF">HK415_19000</name>
</gene>
<dbReference type="GO" id="GO:0005737">
    <property type="term" value="C:cytoplasm"/>
    <property type="evidence" value="ECO:0007669"/>
    <property type="project" value="UniProtKB-SubCell"/>
</dbReference>
<feature type="site" description="Important for acyl-CoA specificity" evidence="8">
    <location>
        <position position="320"/>
    </location>
</feature>
<evidence type="ECO:0000256" key="7">
    <source>
        <dbReference type="ARBA" id="ARBA00051253"/>
    </source>
</evidence>
<comment type="function">
    <text evidence="8">Transfers a succinyl group from succinyl-CoA to L-homoserine, forming succinyl-L-homoserine.</text>
</comment>
<dbReference type="Gene3D" id="1.10.1740.110">
    <property type="match status" value="1"/>
</dbReference>
<keyword evidence="4 8" id="KW-0808">Transferase</keyword>
<evidence type="ECO:0000256" key="6">
    <source>
        <dbReference type="ARBA" id="ARBA00023315"/>
    </source>
</evidence>
<evidence type="ECO:0000256" key="4">
    <source>
        <dbReference type="ARBA" id="ARBA00022679"/>
    </source>
</evidence>
<feature type="binding site" evidence="8">
    <location>
        <position position="352"/>
    </location>
    <ligand>
        <name>substrate</name>
    </ligand>
</feature>
<dbReference type="PIRSF" id="PIRSF000443">
    <property type="entry name" value="Homoser_Ac_trans"/>
    <property type="match status" value="1"/>
</dbReference>
<reference evidence="11 12" key="1">
    <citation type="submission" date="2020-05" db="EMBL/GenBank/DDBJ databases">
        <authorList>
            <person name="Khan S.A."/>
            <person name="Jeon C.O."/>
            <person name="Chun B.H."/>
        </authorList>
    </citation>
    <scope>NUCLEOTIDE SEQUENCE [LARGE SCALE GENOMIC DNA]</scope>
    <source>
        <strain evidence="11 12">B156</strain>
    </source>
</reference>
<comment type="catalytic activity">
    <reaction evidence="7 8">
        <text>L-homoserine + succinyl-CoA = O-succinyl-L-homoserine + CoA</text>
        <dbReference type="Rhea" id="RHEA:22008"/>
        <dbReference type="ChEBI" id="CHEBI:57287"/>
        <dbReference type="ChEBI" id="CHEBI:57292"/>
        <dbReference type="ChEBI" id="CHEBI:57476"/>
        <dbReference type="ChEBI" id="CHEBI:57661"/>
        <dbReference type="EC" id="2.3.1.46"/>
    </reaction>
</comment>
<evidence type="ECO:0000256" key="9">
    <source>
        <dbReference type="PIRSR" id="PIRSR000443-1"/>
    </source>
</evidence>
<dbReference type="NCBIfam" id="NF001209">
    <property type="entry name" value="PRK00175.1"/>
    <property type="match status" value="1"/>
</dbReference>
<comment type="caution">
    <text evidence="8">Lacks conserved residue(s) required for the propagation of feature annotation.</text>
</comment>
<dbReference type="InterPro" id="IPR008220">
    <property type="entry name" value="HAT_MetX-like"/>
</dbReference>
<dbReference type="UniPathway" id="UPA00051">
    <property type="reaction ID" value="UER00075"/>
</dbReference>
<dbReference type="SUPFAM" id="SSF53474">
    <property type="entry name" value="alpha/beta-Hydrolases"/>
    <property type="match status" value="1"/>
</dbReference>
<dbReference type="PANTHER" id="PTHR32268:SF11">
    <property type="entry name" value="HOMOSERINE O-ACETYLTRANSFERASE"/>
    <property type="match status" value="1"/>
</dbReference>
<dbReference type="InterPro" id="IPR000073">
    <property type="entry name" value="AB_hydrolase_1"/>
</dbReference>
<feature type="active site" evidence="8 9">
    <location>
        <position position="351"/>
    </location>
</feature>
<evidence type="ECO:0000259" key="10">
    <source>
        <dbReference type="Pfam" id="PF00561"/>
    </source>
</evidence>
<comment type="similarity">
    <text evidence="8">Belongs to the AB hydrolase superfamily. MetX family.</text>
</comment>
<dbReference type="NCBIfam" id="TIGR01392">
    <property type="entry name" value="homoserO_Ac_trn"/>
    <property type="match status" value="1"/>
</dbReference>
<keyword evidence="5 8" id="KW-0486">Methionine biosynthesis</keyword>
<keyword evidence="6 8" id="KW-0012">Acyltransferase</keyword>
<evidence type="ECO:0000256" key="5">
    <source>
        <dbReference type="ARBA" id="ARBA00023167"/>
    </source>
</evidence>
<dbReference type="GO" id="GO:0004414">
    <property type="term" value="F:homoserine O-acetyltransferase activity"/>
    <property type="evidence" value="ECO:0007669"/>
    <property type="project" value="TreeGrafter"/>
</dbReference>
<dbReference type="GO" id="GO:0008899">
    <property type="term" value="F:homoserine O-succinyltransferase activity"/>
    <property type="evidence" value="ECO:0007669"/>
    <property type="project" value="UniProtKB-UniRule"/>
</dbReference>
<keyword evidence="2 8" id="KW-0963">Cytoplasm</keyword>
<evidence type="ECO:0000256" key="3">
    <source>
        <dbReference type="ARBA" id="ARBA00022605"/>
    </source>
</evidence>
<dbReference type="FunFam" id="1.10.1740.110:FF:000001">
    <property type="entry name" value="Homoserine O-acetyltransferase"/>
    <property type="match status" value="1"/>
</dbReference>
<feature type="domain" description="AB hydrolase-1" evidence="10">
    <location>
        <begin position="45"/>
        <end position="357"/>
    </location>
</feature>
<dbReference type="EC" id="2.3.1.46" evidence="8"/>
<name>A0A849KEY1_9BURK</name>
<dbReference type="HAMAP" id="MF_00296">
    <property type="entry name" value="MetX_acyltransf"/>
    <property type="match status" value="1"/>
</dbReference>
<dbReference type="GO" id="GO:0009092">
    <property type="term" value="P:homoserine metabolic process"/>
    <property type="evidence" value="ECO:0007669"/>
    <property type="project" value="TreeGrafter"/>
</dbReference>
<dbReference type="Gene3D" id="3.40.50.1820">
    <property type="entry name" value="alpha/beta hydrolase"/>
    <property type="match status" value="1"/>
</dbReference>
<evidence type="ECO:0000256" key="2">
    <source>
        <dbReference type="ARBA" id="ARBA00022490"/>
    </source>
</evidence>
<dbReference type="Pfam" id="PF00561">
    <property type="entry name" value="Abhydrolase_1"/>
    <property type="match status" value="1"/>
</dbReference>
<organism evidence="11 12">
    <name type="scientific">Ramlibacter montanisoli</name>
    <dbReference type="NCBI Taxonomy" id="2732512"/>
    <lineage>
        <taxon>Bacteria</taxon>
        <taxon>Pseudomonadati</taxon>
        <taxon>Pseudomonadota</taxon>
        <taxon>Betaproteobacteria</taxon>
        <taxon>Burkholderiales</taxon>
        <taxon>Comamonadaceae</taxon>
        <taxon>Ramlibacter</taxon>
    </lineage>
</organism>
<dbReference type="EMBL" id="JABFCS010000001">
    <property type="protein sequence ID" value="NNU44797.1"/>
    <property type="molecule type" value="Genomic_DNA"/>
</dbReference>
<accession>A0A849KEY1</accession>
<protein>
    <recommendedName>
        <fullName evidence="8">Homoserine O-succinyltransferase</fullName>
        <shortName evidence="8">HST</shortName>
        <ecNumber evidence="8">2.3.1.46</ecNumber>
    </recommendedName>
    <alternativeName>
        <fullName evidence="8">Homoserine transsuccinylase</fullName>
        <shortName evidence="8">HTS</shortName>
    </alternativeName>
</protein>
<dbReference type="InterPro" id="IPR029058">
    <property type="entry name" value="AB_hydrolase_fold"/>
</dbReference>
<comment type="caution">
    <text evidence="11">The sequence shown here is derived from an EMBL/GenBank/DDBJ whole genome shotgun (WGS) entry which is preliminary data.</text>
</comment>
<dbReference type="AlphaFoldDB" id="A0A849KEY1"/>
<dbReference type="Proteomes" id="UP000552954">
    <property type="component" value="Unassembled WGS sequence"/>
</dbReference>
<dbReference type="PANTHER" id="PTHR32268">
    <property type="entry name" value="HOMOSERINE O-ACETYLTRANSFERASE"/>
    <property type="match status" value="1"/>
</dbReference>
<evidence type="ECO:0000256" key="8">
    <source>
        <dbReference type="HAMAP-Rule" id="MF_00296"/>
    </source>
</evidence>
<dbReference type="RefSeq" id="WP_171561987.1">
    <property type="nucleotide sequence ID" value="NZ_JABFCS010000001.1"/>
</dbReference>
<comment type="pathway">
    <text evidence="8">Amino-acid biosynthesis; L-methionine biosynthesis via de novo pathway; O-succinyl-L-homoserine from L-homoserine: step 1/1.</text>
</comment>
<sequence length="395" mass="43716">MTTSFIATPRSMQFDAPLALQSGASIRGYSLAYETYGTLNADRSNAVLICHALNASHHVAGVYPGQEKSEGWWDTMIGPGKPVDTDRFFVIGVNNLGSCFGSTGPMHENPDTGRVYGADFPVVTVEDWVDAQARLLDGLGIAQLAAVMGGSLGGMQALSWTLQYPQRVRHAVVVASAPNLNAENIAFNEVARRAIVTDPDFHGGHFYQHGVVPKRGLRIARMIGHITYLSDDVMNEKFGRQLRNGLDLQYTTQDIEFQIESYLRYQGDKFSEYFDANTYLLITRALDYFDPARRHNGNLAKALAVATAKFLLVSFSTDWRFSPARSREIVKALLDNRRDVSYAEIDAPHGHDAFLLEDPRYMAVVRSYFDRIAAESVAAVPVRETVRELTAGAVL</sequence>
<dbReference type="GO" id="GO:0009086">
    <property type="term" value="P:methionine biosynthetic process"/>
    <property type="evidence" value="ECO:0007669"/>
    <property type="project" value="UniProtKB-UniRule"/>
</dbReference>